<accession>A0AAN8FQQ3</accession>
<comment type="caution">
    <text evidence="2">The sequence shown here is derived from an EMBL/GenBank/DDBJ whole genome shotgun (WGS) entry which is preliminary data.</text>
</comment>
<name>A0AAN8FQQ3_TRICO</name>
<sequence>MLITLGFTVYFTNSLVRLSTFACGSLAFIVGLLIHHWYWLHGVKLSRKEVLFFDEANILETSNLFEYNNGPVAEGITPISGPDVFPDAPTTIWQALFCDDKQLQMQKFYKEHYGPVWETAKRREQEWKAIQAQKTASAGTTGSQK</sequence>
<gene>
    <name evidence="2" type="ORF">GCK32_016545</name>
</gene>
<protein>
    <submittedName>
        <fullName evidence="2">Uncharacterized protein</fullName>
    </submittedName>
</protein>
<keyword evidence="3" id="KW-1185">Reference proteome</keyword>
<reference evidence="2 3" key="1">
    <citation type="submission" date="2019-10" db="EMBL/GenBank/DDBJ databases">
        <title>Assembly and Annotation for the nematode Trichostrongylus colubriformis.</title>
        <authorList>
            <person name="Martin J."/>
        </authorList>
    </citation>
    <scope>NUCLEOTIDE SEQUENCE [LARGE SCALE GENOMIC DNA]</scope>
    <source>
        <strain evidence="2">G859</strain>
        <tissue evidence="2">Whole worm</tissue>
    </source>
</reference>
<dbReference type="AlphaFoldDB" id="A0AAN8FQQ3"/>
<keyword evidence="1" id="KW-0812">Transmembrane</keyword>
<organism evidence="2 3">
    <name type="scientific">Trichostrongylus colubriformis</name>
    <name type="common">Black scour worm</name>
    <dbReference type="NCBI Taxonomy" id="6319"/>
    <lineage>
        <taxon>Eukaryota</taxon>
        <taxon>Metazoa</taxon>
        <taxon>Ecdysozoa</taxon>
        <taxon>Nematoda</taxon>
        <taxon>Chromadorea</taxon>
        <taxon>Rhabditida</taxon>
        <taxon>Rhabditina</taxon>
        <taxon>Rhabditomorpha</taxon>
        <taxon>Strongyloidea</taxon>
        <taxon>Trichostrongylidae</taxon>
        <taxon>Trichostrongylus</taxon>
    </lineage>
</organism>
<proteinExistence type="predicted"/>
<keyword evidence="1" id="KW-1133">Transmembrane helix</keyword>
<evidence type="ECO:0000256" key="1">
    <source>
        <dbReference type="SAM" id="Phobius"/>
    </source>
</evidence>
<dbReference type="Proteomes" id="UP001331761">
    <property type="component" value="Unassembled WGS sequence"/>
</dbReference>
<keyword evidence="1" id="KW-0472">Membrane</keyword>
<dbReference type="EMBL" id="WIXE01002523">
    <property type="protein sequence ID" value="KAK5984741.1"/>
    <property type="molecule type" value="Genomic_DNA"/>
</dbReference>
<feature type="transmembrane region" description="Helical" evidence="1">
    <location>
        <begin position="15"/>
        <end position="38"/>
    </location>
</feature>
<evidence type="ECO:0000313" key="3">
    <source>
        <dbReference type="Proteomes" id="UP001331761"/>
    </source>
</evidence>
<evidence type="ECO:0000313" key="2">
    <source>
        <dbReference type="EMBL" id="KAK5984741.1"/>
    </source>
</evidence>